<organism evidence="2 3">
    <name type="scientific">Cystoisospora suis</name>
    <dbReference type="NCBI Taxonomy" id="483139"/>
    <lineage>
        <taxon>Eukaryota</taxon>
        <taxon>Sar</taxon>
        <taxon>Alveolata</taxon>
        <taxon>Apicomplexa</taxon>
        <taxon>Conoidasida</taxon>
        <taxon>Coccidia</taxon>
        <taxon>Eucoccidiorida</taxon>
        <taxon>Eimeriorina</taxon>
        <taxon>Sarcocystidae</taxon>
        <taxon>Cystoisospora</taxon>
    </lineage>
</organism>
<dbReference type="EMBL" id="MIGC01002755">
    <property type="protein sequence ID" value="PHJ20454.1"/>
    <property type="molecule type" value="Genomic_DNA"/>
</dbReference>
<dbReference type="GeneID" id="94429096"/>
<dbReference type="Proteomes" id="UP000221165">
    <property type="component" value="Unassembled WGS sequence"/>
</dbReference>
<evidence type="ECO:0000256" key="1">
    <source>
        <dbReference type="SAM" id="MobiDB-lite"/>
    </source>
</evidence>
<sequence length="161" mass="18438">MAYVYYPAVTVQPVTSAVTVIPATTYVSTSYVIPSTPTYYYCYPLQCCKCARLSRAEANKARARSASAARKDRRKERDGQSWEQQSRRYSIECAGVVKPERSGKGNGRTSREKRSPGRRHQQASEEEKVVYRKEWKGYEDEGDDDEWHLDGKIRLQGTLEL</sequence>
<evidence type="ECO:0000313" key="3">
    <source>
        <dbReference type="Proteomes" id="UP000221165"/>
    </source>
</evidence>
<name>A0A2C6KWL5_9APIC</name>
<reference evidence="2 3" key="1">
    <citation type="journal article" date="2017" name="Int. J. Parasitol.">
        <title>The genome of the protozoan parasite Cystoisospora suis and a reverse vaccinology approach to identify vaccine candidates.</title>
        <authorList>
            <person name="Palmieri N."/>
            <person name="Shrestha A."/>
            <person name="Ruttkowski B."/>
            <person name="Beck T."/>
            <person name="Vogl C."/>
            <person name="Tomley F."/>
            <person name="Blake D.P."/>
            <person name="Joachim A."/>
        </authorList>
    </citation>
    <scope>NUCLEOTIDE SEQUENCE [LARGE SCALE GENOMIC DNA]</scope>
    <source>
        <strain evidence="2 3">Wien I</strain>
    </source>
</reference>
<feature type="compositionally biased region" description="Basic and acidic residues" evidence="1">
    <location>
        <begin position="75"/>
        <end position="90"/>
    </location>
</feature>
<gene>
    <name evidence="2" type="ORF">CSUI_005715</name>
</gene>
<feature type="compositionally biased region" description="Basic and acidic residues" evidence="1">
    <location>
        <begin position="98"/>
        <end position="115"/>
    </location>
</feature>
<accession>A0A2C6KWL5</accession>
<dbReference type="VEuPathDB" id="ToxoDB:CSUI_005715"/>
<dbReference type="RefSeq" id="XP_067922142.1">
    <property type="nucleotide sequence ID" value="XM_068065885.1"/>
</dbReference>
<protein>
    <submittedName>
        <fullName evidence="2">Uncharacterized protein</fullName>
    </submittedName>
</protein>
<evidence type="ECO:0000313" key="2">
    <source>
        <dbReference type="EMBL" id="PHJ20454.1"/>
    </source>
</evidence>
<feature type="region of interest" description="Disordered" evidence="1">
    <location>
        <begin position="61"/>
        <end position="128"/>
    </location>
</feature>
<proteinExistence type="predicted"/>
<dbReference type="AlphaFoldDB" id="A0A2C6KWL5"/>
<keyword evidence="3" id="KW-1185">Reference proteome</keyword>
<comment type="caution">
    <text evidence="2">The sequence shown here is derived from an EMBL/GenBank/DDBJ whole genome shotgun (WGS) entry which is preliminary data.</text>
</comment>